<gene>
    <name evidence="1" type="ORF">SAMEA2152244_02860</name>
</gene>
<dbReference type="EMBL" id="FSQE01000004">
    <property type="protein sequence ID" value="SIM97866.1"/>
    <property type="molecule type" value="Genomic_DNA"/>
</dbReference>
<dbReference type="RefSeq" id="WP_197724722.1">
    <property type="nucleotide sequence ID" value="NZ_AP028613.1"/>
</dbReference>
<comment type="caution">
    <text evidence="1">The sequence shown here is derived from an EMBL/GenBank/DDBJ whole genome shotgun (WGS) entry which is preliminary data.</text>
</comment>
<dbReference type="InterPro" id="IPR029044">
    <property type="entry name" value="Nucleotide-diphossugar_trans"/>
</dbReference>
<dbReference type="Proteomes" id="UP000184831">
    <property type="component" value="Unassembled WGS sequence"/>
</dbReference>
<evidence type="ECO:0000313" key="2">
    <source>
        <dbReference type="Proteomes" id="UP000184831"/>
    </source>
</evidence>
<name>A0AB74FDP8_9MYCO</name>
<dbReference type="SUPFAM" id="SSF53448">
    <property type="entry name" value="Nucleotide-diphospho-sugar transferases"/>
    <property type="match status" value="1"/>
</dbReference>
<sequence>MGLTYRIGIVGHNKRAAAAHNLMEATGAAFLSLDNGSKGCNGNHRHVLEWLSTSPTEWVVVLEDDAQPIDDFRTQLDKALTAAPCDIVSLYLGTNYPRLWQRGIQRATTQADQTDSPWLVSEHLLHAVGYCIRTTLVPDLLDALPEMPIDDAITTWARDQEHRIAYTWPSLVDHEDADTLISKRPTRNAPRKAHRTGTRTQWAGPTVELEYC</sequence>
<proteinExistence type="predicted"/>
<evidence type="ECO:0000313" key="1">
    <source>
        <dbReference type="EMBL" id="SIM97866.1"/>
    </source>
</evidence>
<protein>
    <submittedName>
        <fullName evidence="1">Bacteriophage protein</fullName>
    </submittedName>
</protein>
<dbReference type="AlphaFoldDB" id="A0AB74FDP8"/>
<reference evidence="1 2" key="1">
    <citation type="submission" date="2016-11" db="EMBL/GenBank/DDBJ databases">
        <authorList>
            <consortium name="Pathogen Informatics"/>
        </authorList>
    </citation>
    <scope>NUCLEOTIDE SEQUENCE [LARGE SCALE GENOMIC DNA]</scope>
    <source>
        <strain evidence="1 2">696</strain>
    </source>
</reference>
<accession>A0AB74FDP8</accession>
<organism evidence="1 2">
    <name type="scientific">Mycobacteroides abscessus subsp. abscessus</name>
    <dbReference type="NCBI Taxonomy" id="1185650"/>
    <lineage>
        <taxon>Bacteria</taxon>
        <taxon>Bacillati</taxon>
        <taxon>Actinomycetota</taxon>
        <taxon>Actinomycetes</taxon>
        <taxon>Mycobacteriales</taxon>
        <taxon>Mycobacteriaceae</taxon>
        <taxon>Mycobacteroides</taxon>
        <taxon>Mycobacteroides abscessus</taxon>
    </lineage>
</organism>